<dbReference type="CDD" id="cd15489">
    <property type="entry name" value="PHD_SF"/>
    <property type="match status" value="1"/>
</dbReference>
<evidence type="ECO:0000313" key="3">
    <source>
        <dbReference type="EMBL" id="HJB74816.1"/>
    </source>
</evidence>
<gene>
    <name evidence="3" type="ORF">IAA37_03985</name>
</gene>
<accession>A0A9D2MIR4</accession>
<sequence length="334" mass="37009">MSLYENQKCPVCGVAFKSGDDIVTCPECGTPHHRQCYEKVGKCANAELHRSGFVYNRHQNENTQKQPQEAQSAAQQGNPYFIPPNAEQTEHSADPAQKQTGAYTHIPMQNGKEPASKTAFVFKNDEKIDGVLLSDIITVIGGNFIKFITKFKKNKKLSWNWSAFIFGPYYLFFRKMYGPGTLFLALEFAARFIISMVFSKQLTAFSNGAMALMQDTSVSPAEYYSGLSSLMESSGVLTAYLILIAVLLVIHLLIAVIADRLYRHKVFSLIADVDKKLDSGATIAPSPFAMQNEAEMSQAEIRKLFLAGRGGVSFFAPCIAFLVLSFVTDIIAYL</sequence>
<feature type="transmembrane region" description="Helical" evidence="2">
    <location>
        <begin position="312"/>
        <end position="333"/>
    </location>
</feature>
<dbReference type="EMBL" id="DWXN01000009">
    <property type="protein sequence ID" value="HJB74816.1"/>
    <property type="molecule type" value="Genomic_DNA"/>
</dbReference>
<evidence type="ECO:0000256" key="1">
    <source>
        <dbReference type="SAM" id="MobiDB-lite"/>
    </source>
</evidence>
<feature type="region of interest" description="Disordered" evidence="1">
    <location>
        <begin position="60"/>
        <end position="96"/>
    </location>
</feature>
<name>A0A9D2MIR4_9FIRM</name>
<feature type="transmembrane region" description="Helical" evidence="2">
    <location>
        <begin position="157"/>
        <end position="173"/>
    </location>
</feature>
<dbReference type="InterPro" id="IPR024399">
    <property type="entry name" value="DUF2628"/>
</dbReference>
<proteinExistence type="predicted"/>
<evidence type="ECO:0000313" key="4">
    <source>
        <dbReference type="Proteomes" id="UP000823877"/>
    </source>
</evidence>
<reference evidence="3" key="1">
    <citation type="journal article" date="2021" name="PeerJ">
        <title>Extensive microbial diversity within the chicken gut microbiome revealed by metagenomics and culture.</title>
        <authorList>
            <person name="Gilroy R."/>
            <person name="Ravi A."/>
            <person name="Getino M."/>
            <person name="Pursley I."/>
            <person name="Horton D.L."/>
            <person name="Alikhan N.F."/>
            <person name="Baker D."/>
            <person name="Gharbi K."/>
            <person name="Hall N."/>
            <person name="Watson M."/>
            <person name="Adriaenssens E.M."/>
            <person name="Foster-Nyarko E."/>
            <person name="Jarju S."/>
            <person name="Secka A."/>
            <person name="Antonio M."/>
            <person name="Oren A."/>
            <person name="Chaudhuri R.R."/>
            <person name="La Ragione R."/>
            <person name="Hildebrand F."/>
            <person name="Pallen M.J."/>
        </authorList>
    </citation>
    <scope>NUCLEOTIDE SEQUENCE</scope>
    <source>
        <strain evidence="3">CHK188-16595</strain>
    </source>
</reference>
<keyword evidence="2" id="KW-0472">Membrane</keyword>
<dbReference type="InterPro" id="IPR039522">
    <property type="entry name" value="RING_finger_1_prok"/>
</dbReference>
<evidence type="ECO:0000256" key="2">
    <source>
        <dbReference type="SAM" id="Phobius"/>
    </source>
</evidence>
<feature type="compositionally biased region" description="Polar residues" evidence="1">
    <location>
        <begin position="61"/>
        <end position="78"/>
    </location>
</feature>
<keyword evidence="2" id="KW-1133">Transmembrane helix</keyword>
<feature type="transmembrane region" description="Helical" evidence="2">
    <location>
        <begin position="237"/>
        <end position="258"/>
    </location>
</feature>
<protein>
    <submittedName>
        <fullName evidence="3">DUF2628 domain-containing protein</fullName>
    </submittedName>
</protein>
<reference evidence="3" key="2">
    <citation type="submission" date="2021-04" db="EMBL/GenBank/DDBJ databases">
        <authorList>
            <person name="Gilroy R."/>
        </authorList>
    </citation>
    <scope>NUCLEOTIDE SEQUENCE</scope>
    <source>
        <strain evidence="3">CHK188-16595</strain>
    </source>
</reference>
<organism evidence="3 4">
    <name type="scientific">Candidatus Eubacterium faecale</name>
    <dbReference type="NCBI Taxonomy" id="2838568"/>
    <lineage>
        <taxon>Bacteria</taxon>
        <taxon>Bacillati</taxon>
        <taxon>Bacillota</taxon>
        <taxon>Clostridia</taxon>
        <taxon>Eubacteriales</taxon>
        <taxon>Eubacteriaceae</taxon>
        <taxon>Eubacterium</taxon>
    </lineage>
</organism>
<comment type="caution">
    <text evidence="3">The sequence shown here is derived from an EMBL/GenBank/DDBJ whole genome shotgun (WGS) entry which is preliminary data.</text>
</comment>
<dbReference type="AlphaFoldDB" id="A0A9D2MIR4"/>
<dbReference type="Pfam" id="PF14446">
    <property type="entry name" value="Prok-RING_1"/>
    <property type="match status" value="1"/>
</dbReference>
<keyword evidence="2" id="KW-0812">Transmembrane</keyword>
<dbReference type="Proteomes" id="UP000823877">
    <property type="component" value="Unassembled WGS sequence"/>
</dbReference>
<dbReference type="Pfam" id="PF10947">
    <property type="entry name" value="DUF2628"/>
    <property type="match status" value="1"/>
</dbReference>